<keyword evidence="6 7" id="KW-0472">Membrane</keyword>
<feature type="transmembrane region" description="Helical" evidence="7">
    <location>
        <begin position="106"/>
        <end position="128"/>
    </location>
</feature>
<gene>
    <name evidence="8" type="ORF">GP2143_06045</name>
</gene>
<dbReference type="eggNOG" id="COG0701">
    <property type="taxonomic scope" value="Bacteria"/>
</dbReference>
<dbReference type="InterPro" id="IPR005524">
    <property type="entry name" value="DUF318"/>
</dbReference>
<dbReference type="AlphaFoldDB" id="A0YBQ9"/>
<evidence type="ECO:0000256" key="4">
    <source>
        <dbReference type="ARBA" id="ARBA00022692"/>
    </source>
</evidence>
<keyword evidence="3" id="KW-1003">Cell membrane</keyword>
<feature type="transmembrane region" description="Helical" evidence="7">
    <location>
        <begin position="28"/>
        <end position="47"/>
    </location>
</feature>
<dbReference type="Pfam" id="PF03773">
    <property type="entry name" value="ArsP_1"/>
    <property type="match status" value="1"/>
</dbReference>
<comment type="caution">
    <text evidence="8">The sequence shown here is derived from an EMBL/GenBank/DDBJ whole genome shotgun (WGS) entry which is preliminary data.</text>
</comment>
<name>A0YBQ9_9GAMM</name>
<feature type="transmembrane region" description="Helical" evidence="7">
    <location>
        <begin position="336"/>
        <end position="355"/>
    </location>
</feature>
<proteinExistence type="inferred from homology"/>
<sequence>MRPSNTLQNAPRQPHDDHCHPAAGKPDFLLWGSLLTVAIGYVHYGWLGGEDVSIVWYQRFASSVFDLINTVWWGIAVGIIMIAILAKIPREFVISILGTNAGIKGVLRATAAGVLLDLCSHGILMVGAKLYERGASIGQVMAFLIASPWNSFSLTLILIALIGVSWTLVFILLSMLIAVIVGTLFDHLVSRKILPDNPQKIDLPEDFEFWLEAKNGWSKVNITFPYLIDMLMTGVKDSRMVLRWILFGVVLAGLVRAFVSPEQFGIYFGPTLAGLGLTVLVATLIEVCSEGSTPIAADLLTRANAPGNSFAFLMTGVSTDYTEIMVLKSTTKSWKIPLFLPLLTVPQVLCIAWLLNI</sequence>
<evidence type="ECO:0008006" key="10">
    <source>
        <dbReference type="Google" id="ProtNLM"/>
    </source>
</evidence>
<dbReference type="Proteomes" id="UP000004931">
    <property type="component" value="Unassembled WGS sequence"/>
</dbReference>
<dbReference type="InterPro" id="IPR052923">
    <property type="entry name" value="UPF0718"/>
</dbReference>
<evidence type="ECO:0000313" key="9">
    <source>
        <dbReference type="Proteomes" id="UP000004931"/>
    </source>
</evidence>
<organism evidence="8 9">
    <name type="scientific">marine gamma proteobacterium HTCC2143</name>
    <dbReference type="NCBI Taxonomy" id="247633"/>
    <lineage>
        <taxon>Bacteria</taxon>
        <taxon>Pseudomonadati</taxon>
        <taxon>Pseudomonadota</taxon>
        <taxon>Gammaproteobacteria</taxon>
        <taxon>Cellvibrionales</taxon>
        <taxon>Spongiibacteraceae</taxon>
        <taxon>BD1-7 clade</taxon>
    </lineage>
</organism>
<evidence type="ECO:0000313" key="8">
    <source>
        <dbReference type="EMBL" id="EAW31989.1"/>
    </source>
</evidence>
<evidence type="ECO:0000256" key="3">
    <source>
        <dbReference type="ARBA" id="ARBA00022475"/>
    </source>
</evidence>
<evidence type="ECO:0000256" key="1">
    <source>
        <dbReference type="ARBA" id="ARBA00004651"/>
    </source>
</evidence>
<feature type="transmembrane region" description="Helical" evidence="7">
    <location>
        <begin position="240"/>
        <end position="259"/>
    </location>
</feature>
<evidence type="ECO:0000256" key="6">
    <source>
        <dbReference type="ARBA" id="ARBA00023136"/>
    </source>
</evidence>
<dbReference type="EMBL" id="AAVT01000002">
    <property type="protein sequence ID" value="EAW31989.1"/>
    <property type="molecule type" value="Genomic_DNA"/>
</dbReference>
<evidence type="ECO:0000256" key="5">
    <source>
        <dbReference type="ARBA" id="ARBA00022989"/>
    </source>
</evidence>
<keyword evidence="9" id="KW-1185">Reference proteome</keyword>
<evidence type="ECO:0000256" key="7">
    <source>
        <dbReference type="SAM" id="Phobius"/>
    </source>
</evidence>
<protein>
    <recommendedName>
        <fullName evidence="10">Permease</fullName>
    </recommendedName>
</protein>
<feature type="transmembrane region" description="Helical" evidence="7">
    <location>
        <begin position="140"/>
        <end position="162"/>
    </location>
</feature>
<keyword evidence="5 7" id="KW-1133">Transmembrane helix</keyword>
<dbReference type="PANTHER" id="PTHR34184:SF4">
    <property type="entry name" value="UPF0718 PROTEIN YCGR"/>
    <property type="match status" value="1"/>
</dbReference>
<feature type="transmembrane region" description="Helical" evidence="7">
    <location>
        <begin position="168"/>
        <end position="189"/>
    </location>
</feature>
<comment type="subcellular location">
    <subcellularLocation>
        <location evidence="1">Cell membrane</location>
        <topology evidence="1">Multi-pass membrane protein</topology>
    </subcellularLocation>
</comment>
<comment type="similarity">
    <text evidence="2">Belongs to the UPF0718 family.</text>
</comment>
<dbReference type="STRING" id="247633.GP2143_06045"/>
<keyword evidence="4 7" id="KW-0812">Transmembrane</keyword>
<feature type="transmembrane region" description="Helical" evidence="7">
    <location>
        <begin position="67"/>
        <end position="86"/>
    </location>
</feature>
<accession>A0YBQ9</accession>
<reference evidence="8 9" key="1">
    <citation type="journal article" date="2010" name="J. Bacteriol.">
        <title>Genome sequence of the oligotrophic marine Gammaproteobacterium HTCC2143, isolated from the Oregon Coast.</title>
        <authorList>
            <person name="Oh H.M."/>
            <person name="Kang I."/>
            <person name="Ferriera S."/>
            <person name="Giovannoni S.J."/>
            <person name="Cho J.C."/>
        </authorList>
    </citation>
    <scope>NUCLEOTIDE SEQUENCE [LARGE SCALE GENOMIC DNA]</scope>
    <source>
        <strain evidence="8 9">HTCC2143</strain>
    </source>
</reference>
<feature type="transmembrane region" description="Helical" evidence="7">
    <location>
        <begin position="265"/>
        <end position="285"/>
    </location>
</feature>
<dbReference type="PANTHER" id="PTHR34184">
    <property type="entry name" value="UPF0718 PROTEIN YCGR"/>
    <property type="match status" value="1"/>
</dbReference>
<evidence type="ECO:0000256" key="2">
    <source>
        <dbReference type="ARBA" id="ARBA00006386"/>
    </source>
</evidence>
<dbReference type="GO" id="GO:0005886">
    <property type="term" value="C:plasma membrane"/>
    <property type="evidence" value="ECO:0007669"/>
    <property type="project" value="UniProtKB-SubCell"/>
</dbReference>